<feature type="compositionally biased region" description="Low complexity" evidence="9">
    <location>
        <begin position="169"/>
        <end position="182"/>
    </location>
</feature>
<comment type="subcellular location">
    <subcellularLocation>
        <location evidence="1 8">Cell membrane</location>
        <topology evidence="1 8">Multi-pass membrane protein</topology>
    </subcellularLocation>
</comment>
<keyword evidence="6 8" id="KW-1133">Transmembrane helix</keyword>
<keyword evidence="12" id="KW-1185">Reference proteome</keyword>
<evidence type="ECO:0000313" key="11">
    <source>
        <dbReference type="EMBL" id="KAJ4824510.1"/>
    </source>
</evidence>
<feature type="compositionally biased region" description="Basic and acidic residues" evidence="9">
    <location>
        <begin position="151"/>
        <end position="161"/>
    </location>
</feature>
<reference evidence="11" key="1">
    <citation type="submission" date="2022-02" db="EMBL/GenBank/DDBJ databases">
        <authorList>
            <person name="Henning P.M."/>
            <person name="McCubbin A.G."/>
            <person name="Shore J.S."/>
        </authorList>
    </citation>
    <scope>NUCLEOTIDE SEQUENCE</scope>
    <source>
        <strain evidence="11">F60SS</strain>
        <tissue evidence="11">Leaves</tissue>
    </source>
</reference>
<dbReference type="PANTHER" id="PTHR33573">
    <property type="entry name" value="CASP-LIKE PROTEIN 4A4"/>
    <property type="match status" value="1"/>
</dbReference>
<keyword evidence="7 8" id="KW-0472">Membrane</keyword>
<evidence type="ECO:0000256" key="1">
    <source>
        <dbReference type="ARBA" id="ARBA00004651"/>
    </source>
</evidence>
<evidence type="ECO:0000256" key="3">
    <source>
        <dbReference type="ARBA" id="ARBA00011489"/>
    </source>
</evidence>
<feature type="compositionally biased region" description="Low complexity" evidence="9">
    <location>
        <begin position="9"/>
        <end position="33"/>
    </location>
</feature>
<name>A0A9Q0F5I4_9ROSI</name>
<evidence type="ECO:0000259" key="10">
    <source>
        <dbReference type="Pfam" id="PF04535"/>
    </source>
</evidence>
<accession>A0A9Q0F5I4</accession>
<dbReference type="EMBL" id="JAKUCV010007171">
    <property type="protein sequence ID" value="KAJ4824510.1"/>
    <property type="molecule type" value="Genomic_DNA"/>
</dbReference>
<evidence type="ECO:0000256" key="4">
    <source>
        <dbReference type="ARBA" id="ARBA00022475"/>
    </source>
</evidence>
<evidence type="ECO:0000313" key="12">
    <source>
        <dbReference type="Proteomes" id="UP001141552"/>
    </source>
</evidence>
<comment type="subunit">
    <text evidence="3 8">Homodimer and heterodimers.</text>
</comment>
<gene>
    <name evidence="11" type="ORF">Tsubulata_031592</name>
</gene>
<feature type="transmembrane region" description="Helical" evidence="8">
    <location>
        <begin position="239"/>
        <end position="258"/>
    </location>
</feature>
<comment type="caution">
    <text evidence="11">The sequence shown here is derived from an EMBL/GenBank/DDBJ whole genome shotgun (WGS) entry which is preliminary data.</text>
</comment>
<evidence type="ECO:0000256" key="7">
    <source>
        <dbReference type="ARBA" id="ARBA00023136"/>
    </source>
</evidence>
<dbReference type="Pfam" id="PF04535">
    <property type="entry name" value="CASP_dom"/>
    <property type="match status" value="1"/>
</dbReference>
<dbReference type="OrthoDB" id="672180at2759"/>
<dbReference type="PANTHER" id="PTHR33573:SF38">
    <property type="entry name" value="CASP-LIKE PROTEIN 4A1"/>
    <property type="match status" value="1"/>
</dbReference>
<comment type="caution">
    <text evidence="8">Lacks conserved residue(s) required for the propagation of feature annotation.</text>
</comment>
<feature type="compositionally biased region" description="Pro residues" evidence="9">
    <location>
        <begin position="116"/>
        <end position="145"/>
    </location>
</feature>
<feature type="transmembrane region" description="Helical" evidence="8">
    <location>
        <begin position="279"/>
        <end position="296"/>
    </location>
</feature>
<dbReference type="InterPro" id="IPR006702">
    <property type="entry name" value="CASP_dom"/>
</dbReference>
<proteinExistence type="inferred from homology"/>
<feature type="transmembrane region" description="Helical" evidence="8">
    <location>
        <begin position="352"/>
        <end position="374"/>
    </location>
</feature>
<feature type="domain" description="Casparian strip membrane protein" evidence="10">
    <location>
        <begin position="237"/>
        <end position="361"/>
    </location>
</feature>
<feature type="compositionally biased region" description="Acidic residues" evidence="9">
    <location>
        <begin position="83"/>
        <end position="97"/>
    </location>
</feature>
<dbReference type="Proteomes" id="UP001141552">
    <property type="component" value="Unassembled WGS sequence"/>
</dbReference>
<protein>
    <recommendedName>
        <fullName evidence="8">CASP-like protein</fullName>
    </recommendedName>
</protein>
<keyword evidence="4 8" id="KW-1003">Cell membrane</keyword>
<sequence length="379" mass="42750">MNTEESDSQLHQQQQRDQQHQNDQQQPQVQQQKQHQKHPQQEQAEEEEHQQHRKDPPHEEQEGLEQNELQGEEPEHKEQQLQEQEDQETEQEQEQEQEQERYPIPSSKPTFTMYHPSPPLTPLSPPLGPTSPPPTRPDLFPPSSSPPDSSRFSDHSPDSHHHANSYFFSPSSQATVPSQTSTQPPPTGAAVEAGFKAQDGVDVGRVEEGGGAGATRGRRLRPSSTMLRKAERESIRKKALLGSRSFAFVFCLISFSIMAADKDQGWALDSFHRYKEFRYCMAVNVLGFLYSGLQGYDLAYSLTTGKYIARDQLRHVLTYLLLSASSSAAFRVEDWESNWGKDKFPSMAKASVSLSFLAFVAFALSSLLSGYTFFTPNPS</sequence>
<feature type="compositionally biased region" description="Basic and acidic residues" evidence="9">
    <location>
        <begin position="49"/>
        <end position="61"/>
    </location>
</feature>
<feature type="region of interest" description="Disordered" evidence="9">
    <location>
        <begin position="1"/>
        <end position="228"/>
    </location>
</feature>
<evidence type="ECO:0000256" key="2">
    <source>
        <dbReference type="ARBA" id="ARBA00007651"/>
    </source>
</evidence>
<evidence type="ECO:0000256" key="5">
    <source>
        <dbReference type="ARBA" id="ARBA00022692"/>
    </source>
</evidence>
<keyword evidence="5 8" id="KW-0812">Transmembrane</keyword>
<evidence type="ECO:0000256" key="9">
    <source>
        <dbReference type="SAM" id="MobiDB-lite"/>
    </source>
</evidence>
<dbReference type="AlphaFoldDB" id="A0A9Q0F5I4"/>
<dbReference type="GO" id="GO:0005886">
    <property type="term" value="C:plasma membrane"/>
    <property type="evidence" value="ECO:0007669"/>
    <property type="project" value="UniProtKB-SubCell"/>
</dbReference>
<evidence type="ECO:0000256" key="6">
    <source>
        <dbReference type="ARBA" id="ARBA00022989"/>
    </source>
</evidence>
<reference evidence="11" key="2">
    <citation type="journal article" date="2023" name="Plants (Basel)">
        <title>Annotation of the Turnera subulata (Passifloraceae) Draft Genome Reveals the S-Locus Evolved after the Divergence of Turneroideae from Passifloroideae in a Stepwise Manner.</title>
        <authorList>
            <person name="Henning P.M."/>
            <person name="Roalson E.H."/>
            <person name="Mir W."/>
            <person name="McCubbin A.G."/>
            <person name="Shore J.S."/>
        </authorList>
    </citation>
    <scope>NUCLEOTIDE SEQUENCE</scope>
    <source>
        <strain evidence="11">F60SS</strain>
    </source>
</reference>
<evidence type="ECO:0000256" key="8">
    <source>
        <dbReference type="RuleBase" id="RU361233"/>
    </source>
</evidence>
<comment type="similarity">
    <text evidence="2 8">Belongs to the Casparian strip membrane proteins (CASP) family.</text>
</comment>
<organism evidence="11 12">
    <name type="scientific">Turnera subulata</name>
    <dbReference type="NCBI Taxonomy" id="218843"/>
    <lineage>
        <taxon>Eukaryota</taxon>
        <taxon>Viridiplantae</taxon>
        <taxon>Streptophyta</taxon>
        <taxon>Embryophyta</taxon>
        <taxon>Tracheophyta</taxon>
        <taxon>Spermatophyta</taxon>
        <taxon>Magnoliopsida</taxon>
        <taxon>eudicotyledons</taxon>
        <taxon>Gunneridae</taxon>
        <taxon>Pentapetalae</taxon>
        <taxon>rosids</taxon>
        <taxon>fabids</taxon>
        <taxon>Malpighiales</taxon>
        <taxon>Passifloraceae</taxon>
        <taxon>Turnera</taxon>
    </lineage>
</organism>